<dbReference type="GO" id="GO:0005886">
    <property type="term" value="C:plasma membrane"/>
    <property type="evidence" value="ECO:0007669"/>
    <property type="project" value="TreeGrafter"/>
</dbReference>
<evidence type="ECO:0000313" key="4">
    <source>
        <dbReference type="Proteomes" id="UP000255082"/>
    </source>
</evidence>
<gene>
    <name evidence="3" type="ORF">NCTC13184_03112</name>
</gene>
<feature type="domain" description="DUF218" evidence="2">
    <location>
        <begin position="157"/>
        <end position="288"/>
    </location>
</feature>
<dbReference type="Gene3D" id="3.40.50.620">
    <property type="entry name" value="HUPs"/>
    <property type="match status" value="1"/>
</dbReference>
<dbReference type="GO" id="GO:0043164">
    <property type="term" value="P:Gram-negative-bacterium-type cell wall biogenesis"/>
    <property type="evidence" value="ECO:0007669"/>
    <property type="project" value="TreeGrafter"/>
</dbReference>
<evidence type="ECO:0000259" key="2">
    <source>
        <dbReference type="Pfam" id="PF02698"/>
    </source>
</evidence>
<dbReference type="Proteomes" id="UP000255082">
    <property type="component" value="Unassembled WGS sequence"/>
</dbReference>
<dbReference type="OrthoDB" id="3289889at2"/>
<dbReference type="GO" id="GO:0000270">
    <property type="term" value="P:peptidoglycan metabolic process"/>
    <property type="evidence" value="ECO:0007669"/>
    <property type="project" value="TreeGrafter"/>
</dbReference>
<proteinExistence type="predicted"/>
<protein>
    <submittedName>
        <fullName evidence="3">DUF218 domain</fullName>
    </submittedName>
</protein>
<accession>A0A378WS72</accession>
<dbReference type="PANTHER" id="PTHR30336:SF4">
    <property type="entry name" value="ENVELOPE BIOGENESIS FACTOR ELYC"/>
    <property type="match status" value="1"/>
</dbReference>
<dbReference type="AlphaFoldDB" id="A0A378WS72"/>
<dbReference type="CDD" id="cd06259">
    <property type="entry name" value="YdcF-like"/>
    <property type="match status" value="1"/>
</dbReference>
<dbReference type="InterPro" id="IPR014729">
    <property type="entry name" value="Rossmann-like_a/b/a_fold"/>
</dbReference>
<organism evidence="3 4">
    <name type="scientific">Nocardia africana</name>
    <dbReference type="NCBI Taxonomy" id="134964"/>
    <lineage>
        <taxon>Bacteria</taxon>
        <taxon>Bacillati</taxon>
        <taxon>Actinomycetota</taxon>
        <taxon>Actinomycetes</taxon>
        <taxon>Mycobacteriales</taxon>
        <taxon>Nocardiaceae</taxon>
        <taxon>Nocardia</taxon>
    </lineage>
</organism>
<dbReference type="EMBL" id="UGRU01000001">
    <property type="protein sequence ID" value="SUA43742.1"/>
    <property type="molecule type" value="Genomic_DNA"/>
</dbReference>
<name>A0A378WS72_9NOCA</name>
<feature type="region of interest" description="Disordered" evidence="1">
    <location>
        <begin position="1"/>
        <end position="21"/>
    </location>
</feature>
<reference evidence="3 4" key="1">
    <citation type="submission" date="2018-06" db="EMBL/GenBank/DDBJ databases">
        <authorList>
            <consortium name="Pathogen Informatics"/>
            <person name="Doyle S."/>
        </authorList>
    </citation>
    <scope>NUCLEOTIDE SEQUENCE [LARGE SCALE GENOMIC DNA]</scope>
    <source>
        <strain evidence="3 4">NCTC13184</strain>
    </source>
</reference>
<sequence>MVGTAVPTPHPTHAGSRSPGKVTTAVNIARRIKHLLVAASAAALLAGPLTATATAADGPAPLYNSAQENFVNGNDAAGLADLRALLDNTPDDAQALALQGIWSDYTGDLVTRETAFNRLAAIDPGMAQGARNLIGAIGAAVGTLPNPLPALVGPQTGIVVLGYGLLPDGSLRPELVNRLTAAWLQAIAAPMSPIVVTGGNPQNGVPEAAAMAGWLIGHGIPASRVLVEDRATSTVQNALFSTRMLQDAGATSAVVVTSPNHIRRAVADFIVAGTRVVGAMTSLDQLVSQLPPPSKAAQRGIYLDATRTFLLPSAR</sequence>
<dbReference type="Pfam" id="PF02698">
    <property type="entry name" value="DUF218"/>
    <property type="match status" value="1"/>
</dbReference>
<evidence type="ECO:0000256" key="1">
    <source>
        <dbReference type="SAM" id="MobiDB-lite"/>
    </source>
</evidence>
<dbReference type="InterPro" id="IPR051599">
    <property type="entry name" value="Cell_Envelope_Assoc"/>
</dbReference>
<dbReference type="InterPro" id="IPR003848">
    <property type="entry name" value="DUF218"/>
</dbReference>
<evidence type="ECO:0000313" key="3">
    <source>
        <dbReference type="EMBL" id="SUA43742.1"/>
    </source>
</evidence>
<dbReference type="PANTHER" id="PTHR30336">
    <property type="entry name" value="INNER MEMBRANE PROTEIN, PROBABLE PERMEASE"/>
    <property type="match status" value="1"/>
</dbReference>